<organism evidence="4 5">
    <name type="scientific">Dioscorea cayennensis subsp. rotundata</name>
    <name type="common">White Guinea yam</name>
    <name type="synonym">Dioscorea rotundata</name>
    <dbReference type="NCBI Taxonomy" id="55577"/>
    <lineage>
        <taxon>Eukaryota</taxon>
        <taxon>Viridiplantae</taxon>
        <taxon>Streptophyta</taxon>
        <taxon>Embryophyta</taxon>
        <taxon>Tracheophyta</taxon>
        <taxon>Spermatophyta</taxon>
        <taxon>Magnoliopsida</taxon>
        <taxon>Liliopsida</taxon>
        <taxon>Dioscoreales</taxon>
        <taxon>Dioscoreaceae</taxon>
        <taxon>Dioscorea</taxon>
    </lineage>
</organism>
<gene>
    <name evidence="5" type="primary">LOC120283917</name>
</gene>
<dbReference type="Pfam" id="PF01936">
    <property type="entry name" value="NYN"/>
    <property type="match status" value="1"/>
</dbReference>
<dbReference type="GO" id="GO:0010468">
    <property type="term" value="P:regulation of gene expression"/>
    <property type="evidence" value="ECO:0007669"/>
    <property type="project" value="InterPro"/>
</dbReference>
<dbReference type="InterPro" id="IPR056042">
    <property type="entry name" value="DUF7625"/>
</dbReference>
<dbReference type="PANTHER" id="PTHR14379:SF3">
    <property type="entry name" value="MEIOSIS REGULATOR AND MRNA STABILITY FACTOR 1"/>
    <property type="match status" value="1"/>
</dbReference>
<dbReference type="RefSeq" id="XP_039146653.1">
    <property type="nucleotide sequence ID" value="XM_039290719.1"/>
</dbReference>
<dbReference type="GO" id="GO:0004540">
    <property type="term" value="F:RNA nuclease activity"/>
    <property type="evidence" value="ECO:0007669"/>
    <property type="project" value="InterPro"/>
</dbReference>
<feature type="region of interest" description="Disordered" evidence="1">
    <location>
        <begin position="194"/>
        <end position="241"/>
    </location>
</feature>
<evidence type="ECO:0000313" key="4">
    <source>
        <dbReference type="Proteomes" id="UP001515500"/>
    </source>
</evidence>
<proteinExistence type="predicted"/>
<feature type="compositionally biased region" description="Polar residues" evidence="1">
    <location>
        <begin position="402"/>
        <end position="414"/>
    </location>
</feature>
<dbReference type="Pfam" id="PF24620">
    <property type="entry name" value="DUF7625"/>
    <property type="match status" value="1"/>
</dbReference>
<protein>
    <submittedName>
        <fullName evidence="5">Uncharacterized protein LOC120283917</fullName>
    </submittedName>
</protein>
<sequence>MAGSEGVEGEYGAARTSVWWDIENCHVPKGYDAHVIAQNITSALAAVGYKGPVTISVYGDTNKIPTVVQHALSGTGIALNHVPSGVKDASDKKILVDMLFWAVDNPPPANYLLISGDRDFSNALHQLRMRRYNILLAHAPNVSQALVAAAKTVWQWTSLLAGGPPFPNSGSTQQSNASNGKSIAEIYKLTVPETGQKKQHPEPFSDISSLGNQKGCADGKADNRSKVKPVWRTSSQVNANKPQTLSNDFRQLSLGDQEGCASVGFDNSDLKGKQSIQQPIQVSMPMTSTSQVSMPMITTSQVSTSMISASLLKPSDQPNYTPVSTSYPNFPSQKPMDTPFPPRETPHKFCATNMPSTSGPSPNVPPYPPYPLNNEHHFSSGHQKQTQNSQPLRPSGLPPLQPTNTSSHFHSSYSPLLRPGAPSFTTAPANLPMINNPSVSKYPNSINHTTSFTPPMHEPNMVPGLKPFNGPHITHHNNKQRPQLHPANNSIPNNTILGTTGIPLSSSADQDIIGRILFALNSLKEEKLAPTLSNITDCIQYGEMKLKNFDVNKGLELAIKHQVVVMHKLGGNLPFFIGRNDKLWKCVNVMDVTVRHPKATWDTVQKFLSSNAGRSALMVSQCQYEAAIILKKSCLSNLAVGDVLQLLYVITNVKKWVTPHPSGWQPLSITIKV</sequence>
<dbReference type="PANTHER" id="PTHR14379">
    <property type="entry name" value="LIMKAIN B LKAP"/>
    <property type="match status" value="1"/>
</dbReference>
<dbReference type="GeneID" id="120283917"/>
<evidence type="ECO:0000256" key="1">
    <source>
        <dbReference type="SAM" id="MobiDB-lite"/>
    </source>
</evidence>
<feature type="region of interest" description="Disordered" evidence="1">
    <location>
        <begin position="313"/>
        <end position="414"/>
    </location>
</feature>
<reference evidence="5" key="1">
    <citation type="submission" date="2025-08" db="UniProtKB">
        <authorList>
            <consortium name="RefSeq"/>
        </authorList>
    </citation>
    <scope>IDENTIFICATION</scope>
</reference>
<dbReference type="AlphaFoldDB" id="A0AB40D5E8"/>
<accession>A0AB40D5E8</accession>
<evidence type="ECO:0000313" key="5">
    <source>
        <dbReference type="RefSeq" id="XP_039146653.1"/>
    </source>
</evidence>
<feature type="compositionally biased region" description="Polar residues" evidence="1">
    <location>
        <begin position="380"/>
        <end position="392"/>
    </location>
</feature>
<dbReference type="GO" id="GO:0005777">
    <property type="term" value="C:peroxisome"/>
    <property type="evidence" value="ECO:0007669"/>
    <property type="project" value="InterPro"/>
</dbReference>
<dbReference type="Proteomes" id="UP001515500">
    <property type="component" value="Chromosome 19"/>
</dbReference>
<feature type="compositionally biased region" description="Pro residues" evidence="1">
    <location>
        <begin position="362"/>
        <end position="371"/>
    </location>
</feature>
<keyword evidence="4" id="KW-1185">Reference proteome</keyword>
<dbReference type="InterPro" id="IPR021139">
    <property type="entry name" value="NYN"/>
</dbReference>
<feature type="domain" description="DUF7625" evidence="3">
    <location>
        <begin position="499"/>
        <end position="591"/>
    </location>
</feature>
<evidence type="ECO:0000259" key="3">
    <source>
        <dbReference type="Pfam" id="PF24620"/>
    </source>
</evidence>
<feature type="compositionally biased region" description="Polar residues" evidence="1">
    <location>
        <begin position="232"/>
        <end position="241"/>
    </location>
</feature>
<dbReference type="Gene3D" id="3.40.50.1010">
    <property type="entry name" value="5'-nuclease"/>
    <property type="match status" value="1"/>
</dbReference>
<feature type="compositionally biased region" description="Polar residues" evidence="1">
    <location>
        <begin position="316"/>
        <end position="332"/>
    </location>
</feature>
<evidence type="ECO:0000259" key="2">
    <source>
        <dbReference type="Pfam" id="PF01936"/>
    </source>
</evidence>
<name>A0AB40D5E8_DIOCR</name>
<dbReference type="InterPro" id="IPR024768">
    <property type="entry name" value="Marf1"/>
</dbReference>
<feature type="domain" description="NYN" evidence="2">
    <location>
        <begin position="15"/>
        <end position="152"/>
    </location>
</feature>
<dbReference type="CDD" id="cd10910">
    <property type="entry name" value="PIN_limkain_b1_N_like"/>
    <property type="match status" value="1"/>
</dbReference>